<feature type="region of interest" description="Disordered" evidence="1">
    <location>
        <begin position="69"/>
        <end position="103"/>
    </location>
</feature>
<dbReference type="EMBL" id="UINC01104886">
    <property type="protein sequence ID" value="SVC68382.1"/>
    <property type="molecule type" value="Genomic_DNA"/>
</dbReference>
<evidence type="ECO:0000256" key="1">
    <source>
        <dbReference type="SAM" id="MobiDB-lite"/>
    </source>
</evidence>
<reference evidence="2" key="1">
    <citation type="submission" date="2018-05" db="EMBL/GenBank/DDBJ databases">
        <authorList>
            <person name="Lanie J.A."/>
            <person name="Ng W.-L."/>
            <person name="Kazmierczak K.M."/>
            <person name="Andrzejewski T.M."/>
            <person name="Davidsen T.M."/>
            <person name="Wayne K.J."/>
            <person name="Tettelin H."/>
            <person name="Glass J.I."/>
            <person name="Rusch D."/>
            <person name="Podicherti R."/>
            <person name="Tsui H.-C.T."/>
            <person name="Winkler M.E."/>
        </authorList>
    </citation>
    <scope>NUCLEOTIDE SEQUENCE</scope>
</reference>
<gene>
    <name evidence="2" type="ORF">METZ01_LOCUS321236</name>
</gene>
<sequence length="103" mass="11821">MPVVVIVPRRASQSQFRHFKMYMLHLRQGLHSVPPLFHPIDASVPGQTGMFNNNRQVRIQRTNIRRLGQMPERHTQVPGKTILTQQPKTFSPGHILHADRLAA</sequence>
<organism evidence="2">
    <name type="scientific">marine metagenome</name>
    <dbReference type="NCBI Taxonomy" id="408172"/>
    <lineage>
        <taxon>unclassified sequences</taxon>
        <taxon>metagenomes</taxon>
        <taxon>ecological metagenomes</taxon>
    </lineage>
</organism>
<dbReference type="AlphaFoldDB" id="A0A382P8Z7"/>
<feature type="non-terminal residue" evidence="2">
    <location>
        <position position="103"/>
    </location>
</feature>
<name>A0A382P8Z7_9ZZZZ</name>
<protein>
    <submittedName>
        <fullName evidence="2">Uncharacterized protein</fullName>
    </submittedName>
</protein>
<proteinExistence type="predicted"/>
<evidence type="ECO:0000313" key="2">
    <source>
        <dbReference type="EMBL" id="SVC68382.1"/>
    </source>
</evidence>
<accession>A0A382P8Z7</accession>